<keyword evidence="8" id="KW-1185">Reference proteome</keyword>
<gene>
    <name evidence="7" type="ORF">J2S67_000292</name>
</gene>
<evidence type="ECO:0000256" key="1">
    <source>
        <dbReference type="ARBA" id="ARBA00004127"/>
    </source>
</evidence>
<keyword evidence="2 6" id="KW-0812">Transmembrane</keyword>
<accession>A0ABU1YXG6</accession>
<dbReference type="InterPro" id="IPR009078">
    <property type="entry name" value="Ferritin-like_SF"/>
</dbReference>
<feature type="transmembrane region" description="Helical" evidence="6">
    <location>
        <begin position="181"/>
        <end position="214"/>
    </location>
</feature>
<comment type="caution">
    <text evidence="7">The sequence shown here is derived from an EMBL/GenBank/DDBJ whole genome shotgun (WGS) entry which is preliminary data.</text>
</comment>
<keyword evidence="3 6" id="KW-1133">Transmembrane helix</keyword>
<comment type="subcellular location">
    <subcellularLocation>
        <location evidence="1">Endomembrane system</location>
        <topology evidence="1">Multi-pass membrane protein</topology>
    </subcellularLocation>
</comment>
<reference evidence="7" key="1">
    <citation type="submission" date="2023-07" db="EMBL/GenBank/DDBJ databases">
        <title>Sequencing the genomes of 1000 actinobacteria strains.</title>
        <authorList>
            <person name="Klenk H.-P."/>
        </authorList>
    </citation>
    <scope>NUCLEOTIDE SEQUENCE</scope>
    <source>
        <strain evidence="7">DSM 13068</strain>
    </source>
</reference>
<feature type="transmembrane region" description="Helical" evidence="6">
    <location>
        <begin position="306"/>
        <end position="330"/>
    </location>
</feature>
<evidence type="ECO:0000313" key="7">
    <source>
        <dbReference type="EMBL" id="MDR7293024.1"/>
    </source>
</evidence>
<dbReference type="RefSeq" id="WP_407682062.1">
    <property type="nucleotide sequence ID" value="NZ_JAVDXX010000001.1"/>
</dbReference>
<dbReference type="EMBL" id="JAVDXX010000001">
    <property type="protein sequence ID" value="MDR7293024.1"/>
    <property type="molecule type" value="Genomic_DNA"/>
</dbReference>
<evidence type="ECO:0000256" key="6">
    <source>
        <dbReference type="SAM" id="Phobius"/>
    </source>
</evidence>
<evidence type="ECO:0000313" key="8">
    <source>
        <dbReference type="Proteomes" id="UP001180715"/>
    </source>
</evidence>
<evidence type="ECO:0000256" key="3">
    <source>
        <dbReference type="ARBA" id="ARBA00022989"/>
    </source>
</evidence>
<organism evidence="7 8">
    <name type="scientific">Pseudoglutamicibacter albus</name>
    <dbReference type="NCBI Taxonomy" id="98671"/>
    <lineage>
        <taxon>Bacteria</taxon>
        <taxon>Bacillati</taxon>
        <taxon>Actinomycetota</taxon>
        <taxon>Actinomycetes</taxon>
        <taxon>Micrococcales</taxon>
        <taxon>Micrococcaceae</taxon>
        <taxon>Pseudoglutamicibacter</taxon>
    </lineage>
</organism>
<feature type="region of interest" description="Disordered" evidence="5">
    <location>
        <begin position="1"/>
        <end position="38"/>
    </location>
</feature>
<dbReference type="Pfam" id="PF01988">
    <property type="entry name" value="VIT1"/>
    <property type="match status" value="1"/>
</dbReference>
<evidence type="ECO:0000256" key="2">
    <source>
        <dbReference type="ARBA" id="ARBA00022692"/>
    </source>
</evidence>
<sequence>MSTSSSSPAHPSPTQNPNDNSPAQRPDSQRPEPTPAQIRRWRRYLADELTEGAIYEALAAKVKSPEDARILKGLAAAEERHADHWRELLGEHAKPSRPSVQRSLLRFLATHFGSIFVLALVQRAEGNNPYAKDSDVPDKMAADELVHEEVVRGLATEGRMRLSGNFRAAVFGANDGLVSNFALVLGIGATGVAPSIVMFTGIAGLLAGALSMGAGEFVSIRSQRELLDASRPTHATLHAAPHLDIDENELVLVYLARGMSQAAAEHRAAERMGRFDCDCDPSTSLPLPHEERSLPGDEELDGHGSAWGAATSSFVMFSIGAIIPILPYIFGMSGLGAVLVATVLVSAALLITGGFVGLISGSPPVSRGFRQLFIGLGAAAVTYGLGLAFGTVAL</sequence>
<feature type="compositionally biased region" description="Low complexity" evidence="5">
    <location>
        <begin position="1"/>
        <end position="13"/>
    </location>
</feature>
<evidence type="ECO:0000256" key="4">
    <source>
        <dbReference type="ARBA" id="ARBA00023136"/>
    </source>
</evidence>
<name>A0ABU1YXG6_9MICC</name>
<protein>
    <submittedName>
        <fullName evidence="7">VIT1/CCC1 family predicted Fe2+/Mn2+ transporter</fullName>
    </submittedName>
</protein>
<feature type="transmembrane region" description="Helical" evidence="6">
    <location>
        <begin position="372"/>
        <end position="393"/>
    </location>
</feature>
<dbReference type="PANTHER" id="PTHR31851">
    <property type="entry name" value="FE(2+)/MN(2+) TRANSPORTER PCL1"/>
    <property type="match status" value="1"/>
</dbReference>
<dbReference type="SUPFAM" id="SSF47240">
    <property type="entry name" value="Ferritin-like"/>
    <property type="match status" value="1"/>
</dbReference>
<dbReference type="InterPro" id="IPR039376">
    <property type="entry name" value="Ferritin_CCC1_N"/>
</dbReference>
<dbReference type="CDD" id="cd02433">
    <property type="entry name" value="Nodulin-21_like_2"/>
    <property type="match status" value="1"/>
</dbReference>
<dbReference type="CDD" id="cd01044">
    <property type="entry name" value="Ferritin_CCC1_N"/>
    <property type="match status" value="1"/>
</dbReference>
<dbReference type="InterPro" id="IPR008217">
    <property type="entry name" value="Ccc1_fam"/>
</dbReference>
<evidence type="ECO:0000256" key="5">
    <source>
        <dbReference type="SAM" id="MobiDB-lite"/>
    </source>
</evidence>
<proteinExistence type="predicted"/>
<dbReference type="Proteomes" id="UP001180715">
    <property type="component" value="Unassembled WGS sequence"/>
</dbReference>
<feature type="transmembrane region" description="Helical" evidence="6">
    <location>
        <begin position="336"/>
        <end position="360"/>
    </location>
</feature>
<keyword evidence="4 6" id="KW-0472">Membrane</keyword>